<keyword evidence="8" id="KW-0862">Zinc</keyword>
<dbReference type="InterPro" id="IPR037143">
    <property type="entry name" value="4-PPantetheinyl_Trfase_dom_sf"/>
</dbReference>
<comment type="caution">
    <text evidence="11">The sequence shown here is derived from an EMBL/GenBank/DDBJ whole genome shotgun (WGS) entry which is preliminary data.</text>
</comment>
<dbReference type="GO" id="GO:0006364">
    <property type="term" value="P:rRNA processing"/>
    <property type="evidence" value="ECO:0007669"/>
    <property type="project" value="InterPro"/>
</dbReference>
<dbReference type="OrthoDB" id="15433at2759"/>
<dbReference type="Gene3D" id="3.90.470.20">
    <property type="entry name" value="4'-phosphopantetheinyl transferase domain"/>
    <property type="match status" value="1"/>
</dbReference>
<sequence>MPCSDVHIINNICSKIVKVVFLYLLLLQKKQKFPNVVYSVGIMIKKNNYHLGNSSGRTNLDYPYSDRNCSAHHITIRNARFGQYPRSILSNDGLFNVQSIRRIKVVCKNGPMTRPLKFYIENFHCAKKVIQKIYSLQAQPRWKNVNFMKKLSKIYMIEENYEEIINRINNNVIRRALGSNCYEDDGHRSNTTYSRENYDQNSLLEIVNTQTEIPINLPHFEKEVRKLIHLMKYKDFQLNITFVSLKDMKNLNRIHRGKNEPTDVISLLHYVSSDEGISSNCKSAHDDISGRRYLRSGDIYLCPAYINKECILSRIRYEREIMDKANDESGDRDNQRIDDEAIGERGESSDGNMLENHDHDYNHKNEEEMSLRGVNKLFNTLFCVNQRLPLYVLHGLIHLSNKDHVNNMKEYNEFMDIEEEMIEKYLKFHHYTHTFYSHYVIGVGTDILNVNRIYKILQKKNEAFFLKKVLSSLEMREFEQGIFGTEVYTQESYGLADEKSKDENRSDYSERRNRCYSHGHSGEALTEKCNINYTLKLAIHVSKKFAAKEAILKCMGRGLSSISKYGLSMNDIEIRNDKYGKPHVILYNKAHKIANEMGIVNIFLSISDEKITCSNHNIMNDQSAMCNFCTYLIHAQALSVGSNV</sequence>
<dbReference type="OMA" id="HADCQAD"/>
<evidence type="ECO:0000256" key="1">
    <source>
        <dbReference type="ARBA" id="ARBA00001947"/>
    </source>
</evidence>
<dbReference type="GO" id="GO:0008897">
    <property type="term" value="F:holo-[acyl-carrier-protein] synthase activity"/>
    <property type="evidence" value="ECO:0007669"/>
    <property type="project" value="InterPro"/>
</dbReference>
<dbReference type="GeneID" id="39746539"/>
<keyword evidence="12" id="KW-1185">Reference proteome</keyword>
<keyword evidence="7" id="KW-0378">Hydrolase</keyword>
<dbReference type="InterPro" id="IPR008278">
    <property type="entry name" value="4-PPantetheinyl_Trfase_dom"/>
</dbReference>
<evidence type="ECO:0000256" key="3">
    <source>
        <dbReference type="ARBA" id="ARBA00022679"/>
    </source>
</evidence>
<feature type="region of interest" description="Disordered" evidence="9">
    <location>
        <begin position="326"/>
        <end position="357"/>
    </location>
</feature>
<evidence type="ECO:0000256" key="8">
    <source>
        <dbReference type="ARBA" id="ARBA00022833"/>
    </source>
</evidence>
<dbReference type="EMBL" id="BDQF01000006">
    <property type="protein sequence ID" value="GAW79827.1"/>
    <property type="molecule type" value="Genomic_DNA"/>
</dbReference>
<evidence type="ECO:0000256" key="7">
    <source>
        <dbReference type="ARBA" id="ARBA00022801"/>
    </source>
</evidence>
<dbReference type="HAMAP" id="MF_00009">
    <property type="entry name" value="Endoribonucl_YbeY"/>
    <property type="match status" value="1"/>
</dbReference>
<protein>
    <submittedName>
        <fullName evidence="11">Holo-(Acyl-carrier protein) synthase</fullName>
    </submittedName>
</protein>
<evidence type="ECO:0000259" key="10">
    <source>
        <dbReference type="Pfam" id="PF01648"/>
    </source>
</evidence>
<dbReference type="InterPro" id="IPR002036">
    <property type="entry name" value="YbeY"/>
</dbReference>
<feature type="domain" description="4'-phosphopantetheinyl transferase" evidence="10">
    <location>
        <begin position="541"/>
        <end position="594"/>
    </location>
</feature>
<dbReference type="SUPFAM" id="SSF56214">
    <property type="entry name" value="4'-phosphopantetheinyl transferase"/>
    <property type="match status" value="1"/>
</dbReference>
<accession>A0A1Y1JF37</accession>
<dbReference type="GO" id="GO:0004222">
    <property type="term" value="F:metalloendopeptidase activity"/>
    <property type="evidence" value="ECO:0007669"/>
    <property type="project" value="InterPro"/>
</dbReference>
<proteinExistence type="inferred from homology"/>
<dbReference type="SUPFAM" id="SSF55486">
    <property type="entry name" value="Metalloproteases ('zincins'), catalytic domain"/>
    <property type="match status" value="1"/>
</dbReference>
<organism evidence="11 12">
    <name type="scientific">Plasmodium gonderi</name>
    <dbReference type="NCBI Taxonomy" id="77519"/>
    <lineage>
        <taxon>Eukaryota</taxon>
        <taxon>Sar</taxon>
        <taxon>Alveolata</taxon>
        <taxon>Apicomplexa</taxon>
        <taxon>Aconoidasida</taxon>
        <taxon>Haemosporida</taxon>
        <taxon>Plasmodiidae</taxon>
        <taxon>Plasmodium</taxon>
        <taxon>Plasmodium (Plasmodium)</taxon>
    </lineage>
</organism>
<evidence type="ECO:0000256" key="9">
    <source>
        <dbReference type="SAM" id="MobiDB-lite"/>
    </source>
</evidence>
<comment type="cofactor">
    <cofactor evidence="1">
        <name>Zn(2+)</name>
        <dbReference type="ChEBI" id="CHEBI:29105"/>
    </cofactor>
</comment>
<keyword evidence="5" id="KW-0479">Metal-binding</keyword>
<gene>
    <name evidence="11" type="ORF">PGO_052370</name>
</gene>
<evidence type="ECO:0000256" key="5">
    <source>
        <dbReference type="ARBA" id="ARBA00022723"/>
    </source>
</evidence>
<dbReference type="GO" id="GO:0004519">
    <property type="term" value="F:endonuclease activity"/>
    <property type="evidence" value="ECO:0007669"/>
    <property type="project" value="UniProtKB-KW"/>
</dbReference>
<keyword evidence="3" id="KW-0808">Transferase</keyword>
<evidence type="ECO:0000256" key="2">
    <source>
        <dbReference type="ARBA" id="ARBA00010875"/>
    </source>
</evidence>
<keyword evidence="4" id="KW-0540">Nuclease</keyword>
<dbReference type="Pfam" id="PF01648">
    <property type="entry name" value="ACPS"/>
    <property type="match status" value="1"/>
</dbReference>
<dbReference type="Proteomes" id="UP000195521">
    <property type="component" value="Unassembled WGS sequence"/>
</dbReference>
<dbReference type="InterPro" id="IPR023091">
    <property type="entry name" value="MetalPrtase_cat_dom_sf_prd"/>
</dbReference>
<evidence type="ECO:0000313" key="12">
    <source>
        <dbReference type="Proteomes" id="UP000195521"/>
    </source>
</evidence>
<dbReference type="Gene3D" id="3.40.390.30">
    <property type="entry name" value="Metalloproteases ('zincins'), catalytic domain"/>
    <property type="match status" value="1"/>
</dbReference>
<comment type="similarity">
    <text evidence="2">Belongs to the endoribonuclease YbeY family.</text>
</comment>
<dbReference type="RefSeq" id="XP_028542416.1">
    <property type="nucleotide sequence ID" value="XM_028686615.1"/>
</dbReference>
<evidence type="ECO:0000313" key="11">
    <source>
        <dbReference type="EMBL" id="GAW79827.1"/>
    </source>
</evidence>
<name>A0A1Y1JF37_PLAGO</name>
<dbReference type="GO" id="GO:0000287">
    <property type="term" value="F:magnesium ion binding"/>
    <property type="evidence" value="ECO:0007669"/>
    <property type="project" value="InterPro"/>
</dbReference>
<dbReference type="Pfam" id="PF02130">
    <property type="entry name" value="YbeY"/>
    <property type="match status" value="1"/>
</dbReference>
<evidence type="ECO:0000256" key="4">
    <source>
        <dbReference type="ARBA" id="ARBA00022722"/>
    </source>
</evidence>
<keyword evidence="6" id="KW-0255">Endonuclease</keyword>
<reference evidence="12" key="1">
    <citation type="submission" date="2017-04" db="EMBL/GenBank/DDBJ databases">
        <title>Plasmodium gonderi genome.</title>
        <authorList>
            <person name="Arisue N."/>
            <person name="Honma H."/>
            <person name="Kawai S."/>
            <person name="Tougan T."/>
            <person name="Tanabe K."/>
            <person name="Horii T."/>
        </authorList>
    </citation>
    <scope>NUCLEOTIDE SEQUENCE [LARGE SCALE GENOMIC DNA]</scope>
    <source>
        <strain evidence="12">ATCC 30045</strain>
    </source>
</reference>
<dbReference type="AlphaFoldDB" id="A0A1Y1JF37"/>
<evidence type="ECO:0000256" key="6">
    <source>
        <dbReference type="ARBA" id="ARBA00022759"/>
    </source>
</evidence>
<feature type="compositionally biased region" description="Basic and acidic residues" evidence="9">
    <location>
        <begin position="326"/>
        <end position="348"/>
    </location>
</feature>